<feature type="region of interest" description="Disordered" evidence="1">
    <location>
        <begin position="215"/>
        <end position="255"/>
    </location>
</feature>
<accession>A0AAV3RGB8</accession>
<evidence type="ECO:0000256" key="1">
    <source>
        <dbReference type="SAM" id="MobiDB-lite"/>
    </source>
</evidence>
<protein>
    <submittedName>
        <fullName evidence="2">Uncharacterized protein</fullName>
    </submittedName>
</protein>
<gene>
    <name evidence="2" type="ORF">LIER_41799</name>
</gene>
<evidence type="ECO:0000313" key="2">
    <source>
        <dbReference type="EMBL" id="GAA0174849.1"/>
    </source>
</evidence>
<evidence type="ECO:0000313" key="3">
    <source>
        <dbReference type="Proteomes" id="UP001454036"/>
    </source>
</evidence>
<reference evidence="2 3" key="1">
    <citation type="submission" date="2024-01" db="EMBL/GenBank/DDBJ databases">
        <title>The complete chloroplast genome sequence of Lithospermum erythrorhizon: insights into the phylogenetic relationship among Boraginaceae species and the maternal lineages of purple gromwells.</title>
        <authorList>
            <person name="Okada T."/>
            <person name="Watanabe K."/>
        </authorList>
    </citation>
    <scope>NUCLEOTIDE SEQUENCE [LARGE SCALE GENOMIC DNA]</scope>
</reference>
<feature type="compositionally biased region" description="Basic and acidic residues" evidence="1">
    <location>
        <begin position="246"/>
        <end position="255"/>
    </location>
</feature>
<dbReference type="Proteomes" id="UP001454036">
    <property type="component" value="Unassembled WGS sequence"/>
</dbReference>
<feature type="compositionally biased region" description="Polar residues" evidence="1">
    <location>
        <begin position="226"/>
        <end position="240"/>
    </location>
</feature>
<name>A0AAV3RGB8_LITER</name>
<organism evidence="2 3">
    <name type="scientific">Lithospermum erythrorhizon</name>
    <name type="common">Purple gromwell</name>
    <name type="synonym">Lithospermum officinale var. erythrorhizon</name>
    <dbReference type="NCBI Taxonomy" id="34254"/>
    <lineage>
        <taxon>Eukaryota</taxon>
        <taxon>Viridiplantae</taxon>
        <taxon>Streptophyta</taxon>
        <taxon>Embryophyta</taxon>
        <taxon>Tracheophyta</taxon>
        <taxon>Spermatophyta</taxon>
        <taxon>Magnoliopsida</taxon>
        <taxon>eudicotyledons</taxon>
        <taxon>Gunneridae</taxon>
        <taxon>Pentapetalae</taxon>
        <taxon>asterids</taxon>
        <taxon>lamiids</taxon>
        <taxon>Boraginales</taxon>
        <taxon>Boraginaceae</taxon>
        <taxon>Boraginoideae</taxon>
        <taxon>Lithospermeae</taxon>
        <taxon>Lithospermum</taxon>
    </lineage>
</organism>
<comment type="caution">
    <text evidence="2">The sequence shown here is derived from an EMBL/GenBank/DDBJ whole genome shotgun (WGS) entry which is preliminary data.</text>
</comment>
<dbReference type="AlphaFoldDB" id="A0AAV3RGB8"/>
<dbReference type="EMBL" id="BAABME010026974">
    <property type="protein sequence ID" value="GAA0174849.1"/>
    <property type="molecule type" value="Genomic_DNA"/>
</dbReference>
<keyword evidence="3" id="KW-1185">Reference proteome</keyword>
<sequence length="255" mass="27411">MKLNKYDEWMLEGIQVGREAAMKGVGNSGGTRGLRDGVVDKVGEVGVDMVGSRLGRKEVLGNVGGKKYILGGNIGSGESSSSCKEVQFISREGMENDLVLVGDGIVLKNNGFSKEGHHLGDIAGIVSGIEGVVLENINIEVQNKFDGTRGEHMNLASVPVVQARRVLEEITNEEQLQEVQIKQIKEVQKGTRAFKSVAKNSMIKQQNRIQVGKKVMRPGTGEGETSLDSAQKNGNGTLINNGVEVDDPKRPQSCP</sequence>
<proteinExistence type="predicted"/>